<name>A0A0L0G3A8_9EUKA</name>
<sequence length="144" mass="16040">MASPALTNLGDGQSEAKEQMLSLYIDQQFCSKIQLNMLSGMQGIHMRLVAMATLYADEWYHLRKDTSHAAVAAFVRALRKDPQVTVHPLQELLIYMASRSLLNFFLDESPRDAQTSAETAAFSANNVGIPERKLFGEECNPSFA</sequence>
<accession>A0A0L0G3A8</accession>
<dbReference type="AlphaFoldDB" id="A0A0L0G3A8"/>
<organism evidence="1 2">
    <name type="scientific">Sphaeroforma arctica JP610</name>
    <dbReference type="NCBI Taxonomy" id="667725"/>
    <lineage>
        <taxon>Eukaryota</taxon>
        <taxon>Ichthyosporea</taxon>
        <taxon>Ichthyophonida</taxon>
        <taxon>Sphaeroforma</taxon>
    </lineage>
</organism>
<dbReference type="Proteomes" id="UP000054560">
    <property type="component" value="Unassembled WGS sequence"/>
</dbReference>
<keyword evidence="2" id="KW-1185">Reference proteome</keyword>
<evidence type="ECO:0000313" key="1">
    <source>
        <dbReference type="EMBL" id="KNC83582.1"/>
    </source>
</evidence>
<dbReference type="RefSeq" id="XP_014157484.1">
    <property type="nucleotide sequence ID" value="XM_014302009.1"/>
</dbReference>
<dbReference type="GeneID" id="25904670"/>
<dbReference type="EMBL" id="KQ241822">
    <property type="protein sequence ID" value="KNC83582.1"/>
    <property type="molecule type" value="Genomic_DNA"/>
</dbReference>
<proteinExistence type="predicted"/>
<reference evidence="1 2" key="1">
    <citation type="submission" date="2011-02" db="EMBL/GenBank/DDBJ databases">
        <title>The Genome Sequence of Sphaeroforma arctica JP610.</title>
        <authorList>
            <consortium name="The Broad Institute Genome Sequencing Platform"/>
            <person name="Russ C."/>
            <person name="Cuomo C."/>
            <person name="Young S.K."/>
            <person name="Zeng Q."/>
            <person name="Gargeya S."/>
            <person name="Alvarado L."/>
            <person name="Berlin A."/>
            <person name="Chapman S.B."/>
            <person name="Chen Z."/>
            <person name="Freedman E."/>
            <person name="Gellesch M."/>
            <person name="Goldberg J."/>
            <person name="Griggs A."/>
            <person name="Gujja S."/>
            <person name="Heilman E."/>
            <person name="Heiman D."/>
            <person name="Howarth C."/>
            <person name="Mehta T."/>
            <person name="Neiman D."/>
            <person name="Pearson M."/>
            <person name="Roberts A."/>
            <person name="Saif S."/>
            <person name="Shea T."/>
            <person name="Shenoy N."/>
            <person name="Sisk P."/>
            <person name="Stolte C."/>
            <person name="Sykes S."/>
            <person name="White J."/>
            <person name="Yandava C."/>
            <person name="Burger G."/>
            <person name="Gray M.W."/>
            <person name="Holland P.W.H."/>
            <person name="King N."/>
            <person name="Lang F.B.F."/>
            <person name="Roger A.J."/>
            <person name="Ruiz-Trillo I."/>
            <person name="Haas B."/>
            <person name="Nusbaum C."/>
            <person name="Birren B."/>
        </authorList>
    </citation>
    <scope>NUCLEOTIDE SEQUENCE [LARGE SCALE GENOMIC DNA]</scope>
    <source>
        <strain evidence="1 2">JP610</strain>
    </source>
</reference>
<gene>
    <name evidence="1" type="ORF">SARC_04166</name>
</gene>
<protein>
    <submittedName>
        <fullName evidence="1">Uncharacterized protein</fullName>
    </submittedName>
</protein>
<evidence type="ECO:0000313" key="2">
    <source>
        <dbReference type="Proteomes" id="UP000054560"/>
    </source>
</evidence>